<dbReference type="FunFam" id="4.10.1100.10:FF:000001">
    <property type="entry name" value="Squamosa promoter-binding-like protein 14"/>
    <property type="match status" value="1"/>
</dbReference>
<accession>A0A200PT47</accession>
<dbReference type="PANTHER" id="PTHR31251:SF180">
    <property type="entry name" value="SBP-TYPE DOMAIN-CONTAINING PROTEIN"/>
    <property type="match status" value="1"/>
</dbReference>
<feature type="compositionally biased region" description="Basic residues" evidence="10">
    <location>
        <begin position="278"/>
        <end position="287"/>
    </location>
</feature>
<comment type="caution">
    <text evidence="12">The sequence shown here is derived from an EMBL/GenBank/DDBJ whole genome shotgun (WGS) entry which is preliminary data.</text>
</comment>
<evidence type="ECO:0000256" key="3">
    <source>
        <dbReference type="ARBA" id="ARBA00022771"/>
    </source>
</evidence>
<reference evidence="12 13" key="1">
    <citation type="journal article" date="2017" name="Mol. Plant">
        <title>The Genome of Medicinal Plant Macleaya cordata Provides New Insights into Benzylisoquinoline Alkaloids Metabolism.</title>
        <authorList>
            <person name="Liu X."/>
            <person name="Liu Y."/>
            <person name="Huang P."/>
            <person name="Ma Y."/>
            <person name="Qing Z."/>
            <person name="Tang Q."/>
            <person name="Cao H."/>
            <person name="Cheng P."/>
            <person name="Zheng Y."/>
            <person name="Yuan Z."/>
            <person name="Zhou Y."/>
            <person name="Liu J."/>
            <person name="Tang Z."/>
            <person name="Zhuo Y."/>
            <person name="Zhang Y."/>
            <person name="Yu L."/>
            <person name="Huang J."/>
            <person name="Yang P."/>
            <person name="Peng Q."/>
            <person name="Zhang J."/>
            <person name="Jiang W."/>
            <person name="Zhang Z."/>
            <person name="Lin K."/>
            <person name="Ro D.K."/>
            <person name="Chen X."/>
            <person name="Xiong X."/>
            <person name="Shang Y."/>
            <person name="Huang S."/>
            <person name="Zeng J."/>
        </authorList>
    </citation>
    <scope>NUCLEOTIDE SEQUENCE [LARGE SCALE GENOMIC DNA]</scope>
    <source>
        <strain evidence="13">cv. BLH2017</strain>
        <tissue evidence="12">Root</tissue>
    </source>
</reference>
<keyword evidence="5" id="KW-0805">Transcription regulation</keyword>
<keyword evidence="6" id="KW-0238">DNA-binding</keyword>
<keyword evidence="3 9" id="KW-0863">Zinc-finger</keyword>
<evidence type="ECO:0000256" key="1">
    <source>
        <dbReference type="ARBA" id="ARBA00004123"/>
    </source>
</evidence>
<feature type="compositionally biased region" description="Basic residues" evidence="10">
    <location>
        <begin position="86"/>
        <end position="104"/>
    </location>
</feature>
<evidence type="ECO:0000256" key="10">
    <source>
        <dbReference type="SAM" id="MobiDB-lite"/>
    </source>
</evidence>
<organism evidence="12 13">
    <name type="scientific">Macleaya cordata</name>
    <name type="common">Five-seeded plume-poppy</name>
    <name type="synonym">Bocconia cordata</name>
    <dbReference type="NCBI Taxonomy" id="56857"/>
    <lineage>
        <taxon>Eukaryota</taxon>
        <taxon>Viridiplantae</taxon>
        <taxon>Streptophyta</taxon>
        <taxon>Embryophyta</taxon>
        <taxon>Tracheophyta</taxon>
        <taxon>Spermatophyta</taxon>
        <taxon>Magnoliopsida</taxon>
        <taxon>Ranunculales</taxon>
        <taxon>Papaveraceae</taxon>
        <taxon>Papaveroideae</taxon>
        <taxon>Macleaya</taxon>
    </lineage>
</organism>
<dbReference type="SUPFAM" id="SSF103612">
    <property type="entry name" value="SBT domain"/>
    <property type="match status" value="1"/>
</dbReference>
<evidence type="ECO:0000256" key="4">
    <source>
        <dbReference type="ARBA" id="ARBA00022833"/>
    </source>
</evidence>
<evidence type="ECO:0000256" key="9">
    <source>
        <dbReference type="PROSITE-ProRule" id="PRU00470"/>
    </source>
</evidence>
<dbReference type="GO" id="GO:0008270">
    <property type="term" value="F:zinc ion binding"/>
    <property type="evidence" value="ECO:0007669"/>
    <property type="project" value="UniProtKB-KW"/>
</dbReference>
<dbReference type="PANTHER" id="PTHR31251">
    <property type="entry name" value="SQUAMOSA PROMOTER-BINDING-LIKE PROTEIN 4"/>
    <property type="match status" value="1"/>
</dbReference>
<sequence length="307" mass="34318">MENGANEQQQQASNNNNMNGRGHNGNNSNYSWDFWELGSTSWSNNNNNNSNNHNNNNSFSEEEEDTARRTTAHALMFCNSVNNAHPHSHLHSAHHHHHHQNLHLHPHHHNLHHHYHHHSLYAGGSNLHPDPHLTCLKLGKRHYFEDGSINGGPVLLGERHVDGFQMGKRGRSYDGFGVGVVLSGGPSSSSSATSPSVVGVGVGIGSSTVVVPRCQVEGCHVALVHAKDYHRRHKVCEMHSKAPKVTVLGIEQRFCQQCSRFHVISEFDDSKRSCRRRLAGHNERRRKSSNDSISRNPSQGRCKMCSE</sequence>
<dbReference type="OrthoDB" id="514967at2759"/>
<feature type="domain" description="SBP-type" evidence="11">
    <location>
        <begin position="211"/>
        <end position="288"/>
    </location>
</feature>
<evidence type="ECO:0000256" key="8">
    <source>
        <dbReference type="ARBA" id="ARBA00023242"/>
    </source>
</evidence>
<feature type="region of interest" description="Disordered" evidence="10">
    <location>
        <begin position="278"/>
        <end position="300"/>
    </location>
</feature>
<feature type="region of interest" description="Disordered" evidence="10">
    <location>
        <begin position="1"/>
        <end position="25"/>
    </location>
</feature>
<keyword evidence="4" id="KW-0862">Zinc</keyword>
<evidence type="ECO:0000256" key="6">
    <source>
        <dbReference type="ARBA" id="ARBA00023125"/>
    </source>
</evidence>
<evidence type="ECO:0000313" key="13">
    <source>
        <dbReference type="Proteomes" id="UP000195402"/>
    </source>
</evidence>
<dbReference type="InParanoid" id="A0A200PT47"/>
<feature type="compositionally biased region" description="Polar residues" evidence="10">
    <location>
        <begin position="290"/>
        <end position="299"/>
    </location>
</feature>
<dbReference type="InterPro" id="IPR044817">
    <property type="entry name" value="SBP-like"/>
</dbReference>
<evidence type="ECO:0000259" key="11">
    <source>
        <dbReference type="PROSITE" id="PS51141"/>
    </source>
</evidence>
<feature type="compositionally biased region" description="Low complexity" evidence="10">
    <location>
        <begin position="45"/>
        <end position="59"/>
    </location>
</feature>
<keyword evidence="8" id="KW-0539">Nucleus</keyword>
<gene>
    <name evidence="12" type="ORF">BVC80_7871g8</name>
</gene>
<dbReference type="Pfam" id="PF03110">
    <property type="entry name" value="SBP"/>
    <property type="match status" value="1"/>
</dbReference>
<dbReference type="GO" id="GO:0003677">
    <property type="term" value="F:DNA binding"/>
    <property type="evidence" value="ECO:0007669"/>
    <property type="project" value="UniProtKB-KW"/>
</dbReference>
<dbReference type="AlphaFoldDB" id="A0A200PT47"/>
<name>A0A200PT47_MACCD</name>
<keyword evidence="13" id="KW-1185">Reference proteome</keyword>
<evidence type="ECO:0000256" key="7">
    <source>
        <dbReference type="ARBA" id="ARBA00023163"/>
    </source>
</evidence>
<dbReference type="EMBL" id="MVGT01004126">
    <property type="protein sequence ID" value="OVA01362.1"/>
    <property type="molecule type" value="Genomic_DNA"/>
</dbReference>
<keyword evidence="7" id="KW-0804">Transcription</keyword>
<feature type="region of interest" description="Disordered" evidence="10">
    <location>
        <begin position="85"/>
        <end position="104"/>
    </location>
</feature>
<protein>
    <submittedName>
        <fullName evidence="12">Transcription factor</fullName>
    </submittedName>
</protein>
<dbReference type="Gene3D" id="4.10.1100.10">
    <property type="entry name" value="Transcription factor, SBP-box domain"/>
    <property type="match status" value="1"/>
</dbReference>
<dbReference type="PROSITE" id="PS51141">
    <property type="entry name" value="ZF_SBP"/>
    <property type="match status" value="1"/>
</dbReference>
<dbReference type="Proteomes" id="UP000195402">
    <property type="component" value="Unassembled WGS sequence"/>
</dbReference>
<comment type="subcellular location">
    <subcellularLocation>
        <location evidence="1">Nucleus</location>
    </subcellularLocation>
</comment>
<dbReference type="InterPro" id="IPR036893">
    <property type="entry name" value="SBP_sf"/>
</dbReference>
<dbReference type="STRING" id="56857.A0A200PT47"/>
<evidence type="ECO:0000256" key="2">
    <source>
        <dbReference type="ARBA" id="ARBA00022723"/>
    </source>
</evidence>
<feature type="region of interest" description="Disordered" evidence="10">
    <location>
        <begin position="45"/>
        <end position="68"/>
    </location>
</feature>
<evidence type="ECO:0000313" key="12">
    <source>
        <dbReference type="EMBL" id="OVA01362.1"/>
    </source>
</evidence>
<dbReference type="GO" id="GO:0005634">
    <property type="term" value="C:nucleus"/>
    <property type="evidence" value="ECO:0007669"/>
    <property type="project" value="UniProtKB-SubCell"/>
</dbReference>
<keyword evidence="2" id="KW-0479">Metal-binding</keyword>
<dbReference type="InterPro" id="IPR004333">
    <property type="entry name" value="SBP_dom"/>
</dbReference>
<proteinExistence type="predicted"/>
<evidence type="ECO:0000256" key="5">
    <source>
        <dbReference type="ARBA" id="ARBA00023015"/>
    </source>
</evidence>